<evidence type="ECO:0000256" key="2">
    <source>
        <dbReference type="HAMAP-Rule" id="MF_00489"/>
    </source>
</evidence>
<keyword evidence="4" id="KW-1185">Reference proteome</keyword>
<gene>
    <name evidence="3" type="ORF">SAMN05421508_12014</name>
</gene>
<dbReference type="CDD" id="cd18720">
    <property type="entry name" value="PIN_YqxD-like"/>
    <property type="match status" value="1"/>
</dbReference>
<sequence>MLELYVDADACPVKEEVMRVADRHGLVVHMVGNRWIRLPESPRLKRVVVPAEPDAADDWIAEHIGPGDICVTQDIPLAARCLEKGAKAIGNKGKPFTPDSIGNALAMRDLMTTLRETGEITGGPSSFAKADRSRVLQALEDAIQAVKRGR</sequence>
<dbReference type="Proteomes" id="UP000219621">
    <property type="component" value="Unassembled WGS sequence"/>
</dbReference>
<dbReference type="EMBL" id="OCNJ01000020">
    <property type="protein sequence ID" value="SOE01601.1"/>
    <property type="molecule type" value="Genomic_DNA"/>
</dbReference>
<name>A0A286H1I0_9PROT</name>
<evidence type="ECO:0000313" key="3">
    <source>
        <dbReference type="EMBL" id="SOE01601.1"/>
    </source>
</evidence>
<protein>
    <recommendedName>
        <fullName evidence="2">UPF0178 protein SAMN05421508_12014</fullName>
    </recommendedName>
</protein>
<dbReference type="HAMAP" id="MF_00489">
    <property type="entry name" value="UPF0178"/>
    <property type="match status" value="1"/>
</dbReference>
<dbReference type="PANTHER" id="PTHR35146:SF1">
    <property type="entry name" value="UPF0178 PROTEIN YAII"/>
    <property type="match status" value="1"/>
</dbReference>
<dbReference type="NCBIfam" id="NF001095">
    <property type="entry name" value="PRK00124.1"/>
    <property type="match status" value="1"/>
</dbReference>
<evidence type="ECO:0000313" key="4">
    <source>
        <dbReference type="Proteomes" id="UP000219621"/>
    </source>
</evidence>
<dbReference type="AlphaFoldDB" id="A0A286H1I0"/>
<reference evidence="4" key="1">
    <citation type="submission" date="2017-09" db="EMBL/GenBank/DDBJ databases">
        <authorList>
            <person name="Varghese N."/>
            <person name="Submissions S."/>
        </authorList>
    </citation>
    <scope>NUCLEOTIDE SEQUENCE [LARGE SCALE GENOMIC DNA]</scope>
    <source>
        <strain evidence="4">USBA 140</strain>
    </source>
</reference>
<accession>A0A286H1I0</accession>
<dbReference type="OrthoDB" id="9798918at2"/>
<dbReference type="Pfam" id="PF02639">
    <property type="entry name" value="DUF188"/>
    <property type="match status" value="1"/>
</dbReference>
<comment type="similarity">
    <text evidence="1 2">Belongs to the UPF0178 family.</text>
</comment>
<evidence type="ECO:0000256" key="1">
    <source>
        <dbReference type="ARBA" id="ARBA00008522"/>
    </source>
</evidence>
<proteinExistence type="inferred from homology"/>
<dbReference type="PANTHER" id="PTHR35146">
    <property type="entry name" value="UPF0178 PROTEIN YAII"/>
    <property type="match status" value="1"/>
</dbReference>
<organism evidence="3 4">
    <name type="scientific">Caenispirillum bisanense</name>
    <dbReference type="NCBI Taxonomy" id="414052"/>
    <lineage>
        <taxon>Bacteria</taxon>
        <taxon>Pseudomonadati</taxon>
        <taxon>Pseudomonadota</taxon>
        <taxon>Alphaproteobacteria</taxon>
        <taxon>Rhodospirillales</taxon>
        <taxon>Novispirillaceae</taxon>
        <taxon>Caenispirillum</taxon>
    </lineage>
</organism>
<dbReference type="InterPro" id="IPR003791">
    <property type="entry name" value="UPF0178"/>
</dbReference>